<dbReference type="GO" id="GO:0005634">
    <property type="term" value="C:nucleus"/>
    <property type="evidence" value="ECO:0007669"/>
    <property type="project" value="UniProtKB-SubCell"/>
</dbReference>
<evidence type="ECO:0000313" key="8">
    <source>
        <dbReference type="Proteomes" id="UP000838878"/>
    </source>
</evidence>
<comment type="subcellular location">
    <subcellularLocation>
        <location evidence="1">Nucleus</location>
    </subcellularLocation>
</comment>
<dbReference type="PANTHER" id="PTHR32086:SF0">
    <property type="entry name" value="FANCONI ANEMIA GROUP D2 PROTEIN"/>
    <property type="match status" value="1"/>
</dbReference>
<keyword evidence="3" id="KW-0832">Ubl conjugation</keyword>
<feature type="region of interest" description="Disordered" evidence="6">
    <location>
        <begin position="1309"/>
        <end position="1351"/>
    </location>
</feature>
<feature type="compositionally biased region" description="Acidic residues" evidence="6">
    <location>
        <begin position="1314"/>
        <end position="1341"/>
    </location>
</feature>
<name>A0A8J9VNI0_9NEOP</name>
<keyword evidence="8" id="KW-1185">Reference proteome</keyword>
<dbReference type="InterPro" id="IPR029448">
    <property type="entry name" value="FANCD2"/>
</dbReference>
<dbReference type="GO" id="GO:0000793">
    <property type="term" value="C:condensed chromosome"/>
    <property type="evidence" value="ECO:0007669"/>
    <property type="project" value="TreeGrafter"/>
</dbReference>
<evidence type="ECO:0000256" key="1">
    <source>
        <dbReference type="ARBA" id="ARBA00004123"/>
    </source>
</evidence>
<dbReference type="OrthoDB" id="27031at2759"/>
<evidence type="ECO:0000256" key="2">
    <source>
        <dbReference type="ARBA" id="ARBA00022499"/>
    </source>
</evidence>
<accession>A0A8J9VNI0</accession>
<proteinExistence type="inferred from homology"/>
<dbReference type="GO" id="GO:0007129">
    <property type="term" value="P:homologous chromosome pairing at meiosis"/>
    <property type="evidence" value="ECO:0007669"/>
    <property type="project" value="TreeGrafter"/>
</dbReference>
<dbReference type="GO" id="GO:0070182">
    <property type="term" value="F:DNA polymerase binding"/>
    <property type="evidence" value="ECO:0007669"/>
    <property type="project" value="TreeGrafter"/>
</dbReference>
<evidence type="ECO:0000313" key="7">
    <source>
        <dbReference type="EMBL" id="CAH0725783.1"/>
    </source>
</evidence>
<comment type="similarity">
    <text evidence="5">Belongs to the Fanconi anemia protein FANCD2 family.</text>
</comment>
<feature type="non-terminal residue" evidence="7">
    <location>
        <position position="1351"/>
    </location>
</feature>
<dbReference type="EMBL" id="OV170225">
    <property type="protein sequence ID" value="CAH0725783.1"/>
    <property type="molecule type" value="Genomic_DNA"/>
</dbReference>
<dbReference type="Proteomes" id="UP000838878">
    <property type="component" value="Chromosome 5"/>
</dbReference>
<evidence type="ECO:0000256" key="6">
    <source>
        <dbReference type="SAM" id="MobiDB-lite"/>
    </source>
</evidence>
<reference evidence="7" key="1">
    <citation type="submission" date="2021-12" db="EMBL/GenBank/DDBJ databases">
        <authorList>
            <person name="Martin H S."/>
        </authorList>
    </citation>
    <scope>NUCLEOTIDE SEQUENCE</scope>
</reference>
<dbReference type="GO" id="GO:0036297">
    <property type="term" value="P:interstrand cross-link repair"/>
    <property type="evidence" value="ECO:0007669"/>
    <property type="project" value="TreeGrafter"/>
</dbReference>
<gene>
    <name evidence="7" type="ORF">BINO364_LOCUS11332</name>
</gene>
<evidence type="ECO:0000256" key="3">
    <source>
        <dbReference type="ARBA" id="ARBA00022843"/>
    </source>
</evidence>
<dbReference type="GO" id="GO:0031573">
    <property type="term" value="P:mitotic intra-S DNA damage checkpoint signaling"/>
    <property type="evidence" value="ECO:0007669"/>
    <property type="project" value="TreeGrafter"/>
</dbReference>
<feature type="compositionally biased region" description="Basic and acidic residues" evidence="6">
    <location>
        <begin position="1342"/>
        <end position="1351"/>
    </location>
</feature>
<keyword evidence="2" id="KW-1017">Isopeptide bond</keyword>
<dbReference type="GO" id="GO:1990918">
    <property type="term" value="P:double-strand break repair involved in meiotic recombination"/>
    <property type="evidence" value="ECO:0007669"/>
    <property type="project" value="TreeGrafter"/>
</dbReference>
<evidence type="ECO:0008006" key="9">
    <source>
        <dbReference type="Google" id="ProtNLM"/>
    </source>
</evidence>
<evidence type="ECO:0000256" key="4">
    <source>
        <dbReference type="ARBA" id="ARBA00023242"/>
    </source>
</evidence>
<keyword evidence="4" id="KW-0539">Nucleus</keyword>
<dbReference type="Pfam" id="PF14631">
    <property type="entry name" value="FancD2"/>
    <property type="match status" value="1"/>
</dbReference>
<protein>
    <recommendedName>
        <fullName evidence="9">Fanconi anemia group D2 protein</fullName>
    </recommendedName>
</protein>
<dbReference type="PANTHER" id="PTHR32086">
    <property type="entry name" value="FANCONI ANEMIA GROUP D2 PROTEIN"/>
    <property type="match status" value="1"/>
</dbReference>
<organism evidence="7 8">
    <name type="scientific">Brenthis ino</name>
    <name type="common">lesser marbled fritillary</name>
    <dbReference type="NCBI Taxonomy" id="405034"/>
    <lineage>
        <taxon>Eukaryota</taxon>
        <taxon>Metazoa</taxon>
        <taxon>Ecdysozoa</taxon>
        <taxon>Arthropoda</taxon>
        <taxon>Hexapoda</taxon>
        <taxon>Insecta</taxon>
        <taxon>Pterygota</taxon>
        <taxon>Neoptera</taxon>
        <taxon>Endopterygota</taxon>
        <taxon>Lepidoptera</taxon>
        <taxon>Glossata</taxon>
        <taxon>Ditrysia</taxon>
        <taxon>Papilionoidea</taxon>
        <taxon>Nymphalidae</taxon>
        <taxon>Heliconiinae</taxon>
        <taxon>Argynnini</taxon>
        <taxon>Brenthis</taxon>
    </lineage>
</organism>
<sequence length="1351" mass="154671">MKIKRTPQKSDSENISKKPKYQNIKDYFQKTLEDSGILLNEPPNKCVASYEAVVIIRNLKKNLQRNSDYPRNMSEFYLNLQKRCEDLKVFKHYLFPNIVRISGENSAEFCLNVSLFKILLSLPILQRKLMDYIFEKAIDLAADSKCGPWIQMILKCFSSLDSIADSDKMAENLINLLDVTSEKMVRLEIITAIPDIIGDQAHDNITSEMSRILSEDHDLIPAILDCLSYLCLSDEQYAQLQKKTLNILKTLSKCSCFPNFVKFLLMPRRTNDGAYLDIVVGLRNALGWPTSNTTLQDIASSQILTASAIRNSIISSKVIANAWIKLIANCKINTDHAPIDLILIVILYSTTEEKQKQIENIVRKQIKLNILNEELLEDAFEKFKPILKDYLKPLICLTNSLLKTTQEPLIQQFASHMYSLMFSKLFDCCQTVAAELLQLGLDSKQCVMSMLTILNNVAQQDIEILKSQSIQMLTLLDRMDDMTLSEVRAVMNLVCALAYSIENSVIRDDIHMIVRKELGSSNPVVKIQGILAGIHAVKYLMGSKNHEDQSIEQADDSSMSSINHLPEGDIRDAAQIMELISRSTRQFPDMIAFFYDELCKIVKSVEYINIHFLNWMTDAVTNDLQQNFIVYVLESEKVADLKLTMQYCINSDSEMDETIAINIAGLTLKAQQDVSIIILSSLFQLVQALHLRKHNGDLSSIDALLGCSIIMPHFDIELIDNMSNRAISNILDCQVHCANWFRELLNAFASQTDPALKLKIYHRIFDLKTIESLIGEILIRTNISYKPPLCNFSLNNINKNVTLEKRHHKTQNIKSKTPNKLEGREDSVLPQTLKSQANLNTNNAIKNKLNILHNIHFRHFNLELLNLLNGKLTEEREPDNNFTIEIFNFLLKYINNNLENILISKIKKKTFLSKHDHMEPYCRKKAEECAQSVIKVLPKVVYHMKYINSILDEWLTENDNNSEESLYNDKILECFAAIENIFNMYTIHFKWIGFKSHHKSLLKNSLRIVANIDSISGIYMQDLLLSVAKYLQGHEKYCVQLTTAVALIENLKAIQEYSSCPTITKILRDLASKFLSKQWKTADGNIERGLLLNQSIDNFAREYFIYNDIADLKSIILLLINDIQVIIKNRNSYLESFQSINKANFPILYRNLGNALFVVTKTYISKGLTNDELLDLWKDVVFILKCMSEITKVLDSRNNLTTFFKKSLPIIKLFIMEGIPILELEFKNKTQEILEILKTLQLSTRFLQSLCCHSRLKQDTALINKVPFVKQLLETLLYKVKALLAANNCSEAFWMGNLKNKNIHGEVISSQQSEENEDTNEDCDEQLPDDDSDETDDEILDPESRSVSDIV</sequence>
<evidence type="ECO:0000256" key="5">
    <source>
        <dbReference type="ARBA" id="ARBA00093456"/>
    </source>
</evidence>